<keyword evidence="10" id="KW-1185">Reference proteome</keyword>
<dbReference type="Proteomes" id="UP000184330">
    <property type="component" value="Unassembled WGS sequence"/>
</dbReference>
<protein>
    <recommendedName>
        <fullName evidence="8">RZ-type domain-containing protein</fullName>
    </recommendedName>
</protein>
<evidence type="ECO:0000259" key="8">
    <source>
        <dbReference type="PROSITE" id="PS51981"/>
    </source>
</evidence>
<dbReference type="STRING" id="576137.A0A1L7XLU9"/>
<dbReference type="PANTHER" id="PTHR10887">
    <property type="entry name" value="DNA2/NAM7 HELICASE FAMILY"/>
    <property type="match status" value="1"/>
</dbReference>
<dbReference type="EMBL" id="FJOG01000034">
    <property type="protein sequence ID" value="CZR66025.1"/>
    <property type="molecule type" value="Genomic_DNA"/>
</dbReference>
<organism evidence="9 10">
    <name type="scientific">Phialocephala subalpina</name>
    <dbReference type="NCBI Taxonomy" id="576137"/>
    <lineage>
        <taxon>Eukaryota</taxon>
        <taxon>Fungi</taxon>
        <taxon>Dikarya</taxon>
        <taxon>Ascomycota</taxon>
        <taxon>Pezizomycotina</taxon>
        <taxon>Leotiomycetes</taxon>
        <taxon>Helotiales</taxon>
        <taxon>Mollisiaceae</taxon>
        <taxon>Phialocephala</taxon>
        <taxon>Phialocephala fortinii species complex</taxon>
    </lineage>
</organism>
<dbReference type="GO" id="GO:0004386">
    <property type="term" value="F:helicase activity"/>
    <property type="evidence" value="ECO:0007669"/>
    <property type="project" value="InterPro"/>
</dbReference>
<dbReference type="GO" id="GO:0005737">
    <property type="term" value="C:cytoplasm"/>
    <property type="evidence" value="ECO:0007669"/>
    <property type="project" value="UniProtKB-SubCell"/>
</dbReference>
<dbReference type="InterPro" id="IPR027417">
    <property type="entry name" value="P-loop_NTPase"/>
</dbReference>
<keyword evidence="7" id="KW-0175">Coiled coil</keyword>
<evidence type="ECO:0000256" key="6">
    <source>
        <dbReference type="ARBA" id="ARBA00022859"/>
    </source>
</evidence>
<dbReference type="InterPro" id="IPR045055">
    <property type="entry name" value="DNA2/NAM7-like"/>
</dbReference>
<dbReference type="Gene3D" id="3.40.50.300">
    <property type="entry name" value="P-loop containing nucleotide triphosphate hydrolases"/>
    <property type="match status" value="2"/>
</dbReference>
<comment type="subcellular location">
    <subcellularLocation>
        <location evidence="1">Cytoplasm</location>
    </subcellularLocation>
</comment>
<evidence type="ECO:0000313" key="10">
    <source>
        <dbReference type="Proteomes" id="UP000184330"/>
    </source>
</evidence>
<sequence length="1258" mass="141151">MIAIENDPTLLDNGKLGLGNMRAYPYAKAYIRYISFDQRRGLEARISFDQLSALRKKPPSERRKWWEESKRLEEGVLLCFVSVIDNKSSLLFFTVSEKCTDPKKDYSLSSHEYNSTITTKLATQNQVDMELMTQLSCRNVRGALIEFPGVVLATFVPILENLQNMQRLSRLPFRQWILPDRITTFRKGSELLDIPPPLYARAPGFVFSLDSILKEADGGLSVNSRAPVNKLAARDRWSAFLDSILDKPEPDGRLSLDPRASVDDVAIIDELEAQTELDRGQCQALIAALTREFAFIQGPPGTGKSYLGVQLMRVLLACKRKAHLGPIVVVCYTNHALDQFLEHLIKVGIEKVIRIGGQSRSTILEGKNLRVVSQGEPKTKSEGYLIAMTYKALEIQERLIRRALGLLHNIQKQPDWANLKTHLARRHPRICSQFSRVDDEGFKTVGRDPFEIWSYQESKTSIDTSTSQSLLDVATRNVHALSRLDRRRLVEFWAEEIREATTDQLFELVKEAFKLHKQLDNMHDEVDRRVLQTADVIGVTTTGLARRISVLRRVRCKVIICEEAGEVMEPHMISALLPNVEHFIQIGDHQQLRPQINSYGLSLESRQGTPYQLDRSQFERLSVGERGRPSFPVAQLNVQRRMRPEISNLIRETIYPRLNDHESIKHLPAVVGMRKNVFWLDHDSVEEGPSPDRHQRSHSNIWEAEMTHALVRHIHVGTGVLGLVVSVIARTPTTSQLSNTPPVQRCAADALEPVITSVGGSVMMGRIVAFVSLPARFVVRILDAPCDAINRVRHVLRDVLGLCHEDYCHVCSDKRDSRVDLLEMKTYGEIDLDETPIVILGCGHFFTAETLDGHMGMTEVYAGDGCGGFTGLQDVSAVLARSMPRCPDCQCPVRQYATQRYNRVINRAVIDEMSKRFLVSGRAELRELELQVADLERGFETSRSEIIRSSHQAKTHFTANLTPAKTSEITRLLKERHEKSGKIEKAIQTFRDKIADKHQPAQKLHEARVHAARKAAVDQLMADLSFVDAVPALARDRQITLGGRMAQIRTEFVVLNDKFSIAQALKSTPAGASIKIAGGAPGQLAMPFFQTCKTFIGDCEVENLPKLAVEASLFYASIARSYESFCHSVKTDLDKAANYVKMAKELLDKAQELCRQPFQNAEILRSAIEESIGLLRKEWYEEVTAEEITAIKSAMVSGSGGIATHSGHWYNCENGHPFAIGDCGMPMELARCPECGAPVGGQHHRAVDGVTRAMNMED</sequence>
<keyword evidence="3" id="KW-0479">Metal-binding</keyword>
<dbReference type="GO" id="GO:0031048">
    <property type="term" value="P:regulatory ncRNA-mediated heterochromatin formation"/>
    <property type="evidence" value="ECO:0007669"/>
    <property type="project" value="TreeGrafter"/>
</dbReference>
<gene>
    <name evidence="9" type="ORF">PAC_15925</name>
</gene>
<dbReference type="GO" id="GO:0008270">
    <property type="term" value="F:zinc ion binding"/>
    <property type="evidence" value="ECO:0007669"/>
    <property type="project" value="UniProtKB-KW"/>
</dbReference>
<accession>A0A1L7XLU9</accession>
<dbReference type="PROSITE" id="PS51981">
    <property type="entry name" value="ZF_RZ"/>
    <property type="match status" value="1"/>
</dbReference>
<evidence type="ECO:0000256" key="3">
    <source>
        <dbReference type="ARBA" id="ARBA00022723"/>
    </source>
</evidence>
<feature type="coiled-coil region" evidence="7">
    <location>
        <begin position="918"/>
        <end position="945"/>
    </location>
</feature>
<evidence type="ECO:0000256" key="7">
    <source>
        <dbReference type="SAM" id="Coils"/>
    </source>
</evidence>
<dbReference type="OrthoDB" id="2423195at2759"/>
<evidence type="ECO:0000256" key="4">
    <source>
        <dbReference type="ARBA" id="ARBA00022771"/>
    </source>
</evidence>
<dbReference type="CDD" id="cd17936">
    <property type="entry name" value="EEXXEc_NFX1"/>
    <property type="match status" value="1"/>
</dbReference>
<keyword evidence="6" id="KW-0391">Immunity</keyword>
<feature type="domain" description="RZ-type" evidence="8">
    <location>
        <begin position="1183"/>
        <end position="1258"/>
    </location>
</feature>
<dbReference type="SUPFAM" id="SSF52540">
    <property type="entry name" value="P-loop containing nucleoside triphosphate hydrolases"/>
    <property type="match status" value="1"/>
</dbReference>
<keyword evidence="2" id="KW-0963">Cytoplasm</keyword>
<name>A0A1L7XLU9_9HELO</name>
<proteinExistence type="predicted"/>
<dbReference type="Pfam" id="PF13086">
    <property type="entry name" value="AAA_11"/>
    <property type="match status" value="1"/>
</dbReference>
<evidence type="ECO:0000256" key="1">
    <source>
        <dbReference type="ARBA" id="ARBA00004496"/>
    </source>
</evidence>
<dbReference type="InterPro" id="IPR046439">
    <property type="entry name" value="ZF_RZ_dom"/>
</dbReference>
<dbReference type="GO" id="GO:0002376">
    <property type="term" value="P:immune system process"/>
    <property type="evidence" value="ECO:0007669"/>
    <property type="project" value="UniProtKB-KW"/>
</dbReference>
<keyword evidence="4" id="KW-0863">Zinc-finger</keyword>
<reference evidence="9 10" key="1">
    <citation type="submission" date="2016-03" db="EMBL/GenBank/DDBJ databases">
        <authorList>
            <person name="Ploux O."/>
        </authorList>
    </citation>
    <scope>NUCLEOTIDE SEQUENCE [LARGE SCALE GENOMIC DNA]</scope>
    <source>
        <strain evidence="9 10">UAMH 11012</strain>
    </source>
</reference>
<dbReference type="GO" id="GO:0031380">
    <property type="term" value="C:nuclear RNA-directed RNA polymerase complex"/>
    <property type="evidence" value="ECO:0007669"/>
    <property type="project" value="TreeGrafter"/>
</dbReference>
<dbReference type="InterPro" id="IPR041677">
    <property type="entry name" value="DNA2/NAM7_AAA_11"/>
</dbReference>
<evidence type="ECO:0000256" key="2">
    <source>
        <dbReference type="ARBA" id="ARBA00022490"/>
    </source>
</evidence>
<evidence type="ECO:0000313" key="9">
    <source>
        <dbReference type="EMBL" id="CZR66025.1"/>
    </source>
</evidence>
<dbReference type="PANTHER" id="PTHR10887:SF445">
    <property type="entry name" value="NFX1-TYPE ZINC FINGER-CONTAINING PROTEIN 1"/>
    <property type="match status" value="1"/>
</dbReference>
<evidence type="ECO:0000256" key="5">
    <source>
        <dbReference type="ARBA" id="ARBA00022833"/>
    </source>
</evidence>
<keyword evidence="5" id="KW-0862">Zinc</keyword>
<dbReference type="Pfam" id="PF20173">
    <property type="entry name" value="ZnF_RZ-type"/>
    <property type="match status" value="1"/>
</dbReference>
<dbReference type="AlphaFoldDB" id="A0A1L7XLU9"/>